<evidence type="ECO:0000313" key="1">
    <source>
        <dbReference type="EMBL" id="GDZ96162.1"/>
    </source>
</evidence>
<dbReference type="RefSeq" id="WP_158295833.1">
    <property type="nucleotide sequence ID" value="NZ_BJCD01000080.1"/>
</dbReference>
<sequence>MLLRIFEVGLGEIKPSTGGSGNTTSRSLGAGRQIPHSRFCLGNGVEVGAAVGSGVGVGLGLGIGSGVGLGVGLGIGSGVGLGMG</sequence>
<evidence type="ECO:0000313" key="2">
    <source>
        <dbReference type="Proteomes" id="UP000299794"/>
    </source>
</evidence>
<dbReference type="AlphaFoldDB" id="A0A4P5ZS00"/>
<comment type="caution">
    <text evidence="1">The sequence shown here is derived from an EMBL/GenBank/DDBJ whole genome shotgun (WGS) entry which is preliminary data.</text>
</comment>
<protein>
    <submittedName>
        <fullName evidence="1">Uncharacterized protein</fullName>
    </submittedName>
</protein>
<name>A0A4P5ZS00_PLAAG</name>
<dbReference type="Proteomes" id="UP000299794">
    <property type="component" value="Unassembled WGS sequence"/>
</dbReference>
<dbReference type="EMBL" id="BJCD01000080">
    <property type="protein sequence ID" value="GDZ96162.1"/>
    <property type="molecule type" value="Genomic_DNA"/>
</dbReference>
<gene>
    <name evidence="1" type="ORF">PA905_45960</name>
</gene>
<proteinExistence type="predicted"/>
<reference evidence="2" key="1">
    <citation type="submission" date="2019-02" db="EMBL/GenBank/DDBJ databases">
        <title>Draft genome sequence of Planktothrix agardhii NIES-905.</title>
        <authorList>
            <person name="Yamaguchi H."/>
            <person name="Suzuki S."/>
            <person name="Kawachi M."/>
        </authorList>
    </citation>
    <scope>NUCLEOTIDE SEQUENCE [LARGE SCALE GENOMIC DNA]</scope>
    <source>
        <strain evidence="2">CCAP 1459/11A</strain>
    </source>
</reference>
<organism evidence="1 2">
    <name type="scientific">Planktothrix agardhii CCAP 1459/11A</name>
    <dbReference type="NCBI Taxonomy" id="282420"/>
    <lineage>
        <taxon>Bacteria</taxon>
        <taxon>Bacillati</taxon>
        <taxon>Cyanobacteriota</taxon>
        <taxon>Cyanophyceae</taxon>
        <taxon>Oscillatoriophycideae</taxon>
        <taxon>Oscillatoriales</taxon>
        <taxon>Microcoleaceae</taxon>
        <taxon>Planktothrix</taxon>
    </lineage>
</organism>
<accession>A0A4P5ZS00</accession>